<sequence>MAKVTKRGDELQSKKLELLEDITSTVREIYKIKGPIKDVRTVIDVLGGKVIENSQTDNMDILVCQNGVQIVIPGYTAREQKNMHLAKGIGYIYLYSNYMANNKKYDVNEAMKMHNIYIFALSFMMPRHEYLQVLLAETKGNVADTKKIAEYFHVPEMSAIMRGVYLGYLELF</sequence>
<accession>A0A374NBE0</accession>
<protein>
    <recommendedName>
        <fullName evidence="3">ImmA/IrrE family metallo-endopeptidase</fullName>
    </recommendedName>
</protein>
<gene>
    <name evidence="1" type="ORF">DXD91_12900</name>
</gene>
<organism evidence="1 2">
    <name type="scientific">Anaerobutyricum hallii</name>
    <dbReference type="NCBI Taxonomy" id="39488"/>
    <lineage>
        <taxon>Bacteria</taxon>
        <taxon>Bacillati</taxon>
        <taxon>Bacillota</taxon>
        <taxon>Clostridia</taxon>
        <taxon>Lachnospirales</taxon>
        <taxon>Lachnospiraceae</taxon>
        <taxon>Anaerobutyricum</taxon>
    </lineage>
</organism>
<proteinExistence type="predicted"/>
<name>A0A374NBE0_9FIRM</name>
<dbReference type="EMBL" id="QSOE01000115">
    <property type="protein sequence ID" value="RGI81235.1"/>
    <property type="molecule type" value="Genomic_DNA"/>
</dbReference>
<dbReference type="AlphaFoldDB" id="A0A374NBE0"/>
<evidence type="ECO:0000313" key="1">
    <source>
        <dbReference type="EMBL" id="RGI81235.1"/>
    </source>
</evidence>
<reference evidence="1 2" key="1">
    <citation type="submission" date="2018-08" db="EMBL/GenBank/DDBJ databases">
        <title>A genome reference for cultivated species of the human gut microbiota.</title>
        <authorList>
            <person name="Zou Y."/>
            <person name="Xue W."/>
            <person name="Luo G."/>
        </authorList>
    </citation>
    <scope>NUCLEOTIDE SEQUENCE [LARGE SCALE GENOMIC DNA]</scope>
    <source>
        <strain evidence="1 2">TM10-1AC</strain>
    </source>
</reference>
<comment type="caution">
    <text evidence="1">The sequence shown here is derived from an EMBL/GenBank/DDBJ whole genome shotgun (WGS) entry which is preliminary data.</text>
</comment>
<evidence type="ECO:0008006" key="3">
    <source>
        <dbReference type="Google" id="ProtNLM"/>
    </source>
</evidence>
<dbReference type="Proteomes" id="UP000262524">
    <property type="component" value="Unassembled WGS sequence"/>
</dbReference>
<evidence type="ECO:0000313" key="2">
    <source>
        <dbReference type="Proteomes" id="UP000262524"/>
    </source>
</evidence>